<feature type="domain" description="PKD-like" evidence="2">
    <location>
        <begin position="1028"/>
        <end position="1108"/>
    </location>
</feature>
<sequence>MKIFLPLLFLYGIVLFTPYNTQAQCNPPITTVPTLKGPTSVSVGTSYSFCLGTTAVLNYYWSLSDGTVDYPGPSISKVISWSTAGTKTITVTSSDMCGNTGPATTFTINVVNQAALAAPTAITGPAALCQNAAGTYSVPAVSGMTPAWHVCYEPLIPTAPTLTPSGNNVAFTGTFPGTYTLYASYSNGTYTSPSRAVTITVKPTTLGTASIYGSNQACLNTSTVFVGGAPGADAVSWSLNDGGTLTPNGAQATVNWNKTGGPYQLTATASNSCTGATQTATFNVTVGPAQLATPTITPSSTQFCLNGTVTFTATPAGATSYTWTKTEPSGLTTNVTTAANTYAVTFYNGGTYNIKVTQSNGFCSSGAGQYAAVVQDRPTPSVTLPQKTGCLNTEYVITATDYPNHTYIWGVGDGTIIGDNNKSTIHVTWNSLGRKDIFVTAINPCGIGGANMLGSEFYIQPSSISLTDITGTTNVCPGNYTYVISAGLDASLITWQITPSGGGVITIPSFPYLPYNPGASINWTTPGTYTLKATATNGCGGSSVKTTTVTVSAGTKPNDVTISGPEVSGNYTGCAGTPYTFSVPAQSGVSFAWSAPDATLTPSGNTATVTWSTAGTKYVYVTPYNGSCQGNTVYRPTTVSLQPVGGTATAATPTVCSDASAVINLTGNTGYANWQYRSGSSPSNLSAWQPIASAIGLNTLNYTVTNTTSANFYYEFKAISSAGTNSNCSDATSTTASVTVPPLPVVSFPSGVIICSQQTVNLALSSSMPNTTFNWTILDANSVSGQSPGTGSSIQQVLTNIGPNQQGYVKYNIAGTANGCTGNVVTAQVTVQALPSITNTTAQLQSTICNNASFSFTPSVSPAGTTYAWTSVSSAGVAGASPSGTSTINNLLTNTGTGNGTVTYTIVPTASGCVGPSKNYVATVKPPVTIVAANKTICSGQGANVTLGPSTNTSFSWTVKQVNGNIFGPTSGTGATINNTLSNNNSAPGNVVYAVSSTYNGCNTITPVDVTVTVNPVATVNYTGGTTSICSGQLLSFTPTSATAGATFTYAVTSADPSISGYSSGTGAINQTLVNSGTTSAQLVYTITPAIGGCVGTPATKTVTVLPTAAAPSLTDKSICSGQSTAINLPSSAYSWTVKNATNVSGGAAGSGNVINQTLTATSATVAGTLTYAVVSTGGTCPSNPKDVTVTVNPLPLMTSPNIQRLDSICSGQSVNFTPAANISGSTFAYTASSSSGSITGFASGTGTISQTLTNTGAPGNVTYTITPTANGCAGATANYIVLVRSKIIASITGGNVVCFGTPNILRAMPVGYTYSWSTGATSQNISVTTAGTYTVTISRSGLCAGTASKTESVFNSPGSISQSGDLCTNGVATLSAPSGSSYSWSTGASSQSIMVFNPGTYSVNVFYTEGCQKSLSKSVILPAPPPGGTCGQPEFVANPEARPRSSEAEVSNDQTAETGNRASFRLHIQENPFRETLSFLIETPGEQQAQVRLIDLNGRVIHESTESTNALIGITPQVASQVLLLSVRTGQNQVVKRVVKID</sequence>
<feature type="domain" description="PKD-like" evidence="2">
    <location>
        <begin position="847"/>
        <end position="926"/>
    </location>
</feature>
<evidence type="ECO:0000256" key="1">
    <source>
        <dbReference type="SAM" id="MobiDB-lite"/>
    </source>
</evidence>
<feature type="compositionally biased region" description="Polar residues" evidence="1">
    <location>
        <begin position="1449"/>
        <end position="1462"/>
    </location>
</feature>
<dbReference type="Pfam" id="PF19408">
    <property type="entry name" value="PKD_6"/>
    <property type="match status" value="1"/>
</dbReference>
<name>A0A385SML2_9BACT</name>
<feature type="domain" description="PKD-like" evidence="2">
    <location>
        <begin position="935"/>
        <end position="1016"/>
    </location>
</feature>
<accession>A0A385SML2</accession>
<dbReference type="InterPro" id="IPR045829">
    <property type="entry name" value="PKD_6"/>
</dbReference>
<dbReference type="RefSeq" id="WP_119755682.1">
    <property type="nucleotide sequence ID" value="NZ_CP032382.1"/>
</dbReference>
<keyword evidence="5" id="KW-1185">Reference proteome</keyword>
<dbReference type="EMBL" id="CP032382">
    <property type="protein sequence ID" value="AYB32429.1"/>
    <property type="molecule type" value="Genomic_DNA"/>
</dbReference>
<dbReference type="Pfam" id="PF19406">
    <property type="entry name" value="PKD_5"/>
    <property type="match status" value="6"/>
</dbReference>
<dbReference type="OrthoDB" id="9757809at2"/>
<dbReference type="InterPro" id="IPR045828">
    <property type="entry name" value="PKD_Bacteroidetes"/>
</dbReference>
<gene>
    <name evidence="4" type="ORF">D4L85_18440</name>
</gene>
<dbReference type="InterPro" id="IPR035986">
    <property type="entry name" value="PKD_dom_sf"/>
</dbReference>
<organism evidence="4 5">
    <name type="scientific">Chryseolinea soli</name>
    <dbReference type="NCBI Taxonomy" id="2321403"/>
    <lineage>
        <taxon>Bacteria</taxon>
        <taxon>Pseudomonadati</taxon>
        <taxon>Bacteroidota</taxon>
        <taxon>Cytophagia</taxon>
        <taxon>Cytophagales</taxon>
        <taxon>Fulvivirgaceae</taxon>
        <taxon>Chryseolinea</taxon>
    </lineage>
</organism>
<feature type="domain" description="PKD-like" evidence="3">
    <location>
        <begin position="388"/>
        <end position="451"/>
    </location>
</feature>
<evidence type="ECO:0000313" key="4">
    <source>
        <dbReference type="EMBL" id="AYB32429.1"/>
    </source>
</evidence>
<proteinExistence type="predicted"/>
<evidence type="ECO:0008006" key="6">
    <source>
        <dbReference type="Google" id="ProtNLM"/>
    </source>
</evidence>
<evidence type="ECO:0000313" key="5">
    <source>
        <dbReference type="Proteomes" id="UP000266183"/>
    </source>
</evidence>
<reference evidence="5" key="1">
    <citation type="submission" date="2018-09" db="EMBL/GenBank/DDBJ databases">
        <title>Chryseolinea sp. KIS68-18 isolated from soil.</title>
        <authorList>
            <person name="Weon H.-Y."/>
            <person name="Kwon S.-W."/>
            <person name="Lee S.A."/>
        </authorList>
    </citation>
    <scope>NUCLEOTIDE SEQUENCE [LARGE SCALE GENOMIC DNA]</scope>
    <source>
        <strain evidence="5">KIS68-18</strain>
    </source>
</reference>
<feature type="domain" description="PKD-like" evidence="2">
    <location>
        <begin position="1123"/>
        <end position="1196"/>
    </location>
</feature>
<dbReference type="SUPFAM" id="SSF49299">
    <property type="entry name" value="PKD domain"/>
    <property type="match status" value="1"/>
</dbReference>
<feature type="region of interest" description="Disordered" evidence="1">
    <location>
        <begin position="1438"/>
        <end position="1462"/>
    </location>
</feature>
<dbReference type="Proteomes" id="UP000266183">
    <property type="component" value="Chromosome"/>
</dbReference>
<feature type="domain" description="PKD-like" evidence="2">
    <location>
        <begin position="754"/>
        <end position="833"/>
    </location>
</feature>
<protein>
    <recommendedName>
        <fullName evidence="6">T9SS C-terminal target domain-containing protein</fullName>
    </recommendedName>
</protein>
<evidence type="ECO:0000259" key="2">
    <source>
        <dbReference type="Pfam" id="PF19406"/>
    </source>
</evidence>
<dbReference type="KEGG" id="chk:D4L85_18440"/>
<evidence type="ECO:0000259" key="3">
    <source>
        <dbReference type="Pfam" id="PF19408"/>
    </source>
</evidence>
<feature type="domain" description="PKD-like" evidence="2">
    <location>
        <begin position="1208"/>
        <end position="1285"/>
    </location>
</feature>